<feature type="region of interest" description="Disordered" evidence="1">
    <location>
        <begin position="185"/>
        <end position="304"/>
    </location>
</feature>
<feature type="transmembrane region" description="Helical" evidence="2">
    <location>
        <begin position="43"/>
        <end position="67"/>
    </location>
</feature>
<dbReference type="EMBL" id="JAVRBK010000001">
    <property type="protein sequence ID" value="KAK5649311.1"/>
    <property type="molecule type" value="Genomic_DNA"/>
</dbReference>
<feature type="compositionally biased region" description="Basic residues" evidence="1">
    <location>
        <begin position="248"/>
        <end position="257"/>
    </location>
</feature>
<keyword evidence="2" id="KW-0812">Transmembrane</keyword>
<keyword evidence="2" id="KW-0472">Membrane</keyword>
<dbReference type="Proteomes" id="UP001329430">
    <property type="component" value="Chromosome 1"/>
</dbReference>
<gene>
    <name evidence="3" type="ORF">RI129_000340</name>
</gene>
<evidence type="ECO:0000313" key="3">
    <source>
        <dbReference type="EMBL" id="KAK5649311.1"/>
    </source>
</evidence>
<evidence type="ECO:0000256" key="1">
    <source>
        <dbReference type="SAM" id="MobiDB-lite"/>
    </source>
</evidence>
<organism evidence="3 4">
    <name type="scientific">Pyrocoelia pectoralis</name>
    <dbReference type="NCBI Taxonomy" id="417401"/>
    <lineage>
        <taxon>Eukaryota</taxon>
        <taxon>Metazoa</taxon>
        <taxon>Ecdysozoa</taxon>
        <taxon>Arthropoda</taxon>
        <taxon>Hexapoda</taxon>
        <taxon>Insecta</taxon>
        <taxon>Pterygota</taxon>
        <taxon>Neoptera</taxon>
        <taxon>Endopterygota</taxon>
        <taxon>Coleoptera</taxon>
        <taxon>Polyphaga</taxon>
        <taxon>Elateriformia</taxon>
        <taxon>Elateroidea</taxon>
        <taxon>Lampyridae</taxon>
        <taxon>Lampyrinae</taxon>
        <taxon>Pyrocoelia</taxon>
    </lineage>
</organism>
<keyword evidence="4" id="KW-1185">Reference proteome</keyword>
<reference evidence="3 4" key="1">
    <citation type="journal article" date="2024" name="Insects">
        <title>An Improved Chromosome-Level Genome Assembly of the Firefly Pyrocoelia pectoralis.</title>
        <authorList>
            <person name="Fu X."/>
            <person name="Meyer-Rochow V.B."/>
            <person name="Ballantyne L."/>
            <person name="Zhu X."/>
        </authorList>
    </citation>
    <scope>NUCLEOTIDE SEQUENCE [LARGE SCALE GENOMIC DNA]</scope>
    <source>
        <strain evidence="3">XCY_ONT2</strain>
    </source>
</reference>
<evidence type="ECO:0000313" key="4">
    <source>
        <dbReference type="Proteomes" id="UP001329430"/>
    </source>
</evidence>
<accession>A0AAN7ZVM7</accession>
<comment type="caution">
    <text evidence="3">The sequence shown here is derived from an EMBL/GenBank/DDBJ whole genome shotgun (WGS) entry which is preliminary data.</text>
</comment>
<evidence type="ECO:0000256" key="2">
    <source>
        <dbReference type="SAM" id="Phobius"/>
    </source>
</evidence>
<keyword evidence="2" id="KW-1133">Transmembrane helix</keyword>
<dbReference type="AlphaFoldDB" id="A0AAN7ZVM7"/>
<dbReference type="InterPro" id="IPR031959">
    <property type="entry name" value="DUF4779"/>
</dbReference>
<feature type="compositionally biased region" description="Basic and acidic residues" evidence="1">
    <location>
        <begin position="262"/>
        <end position="281"/>
    </location>
</feature>
<proteinExistence type="predicted"/>
<feature type="region of interest" description="Disordered" evidence="1">
    <location>
        <begin position="73"/>
        <end position="99"/>
    </location>
</feature>
<name>A0AAN7ZVM7_9COLE</name>
<dbReference type="Pfam" id="PF16009">
    <property type="entry name" value="DUF4779"/>
    <property type="match status" value="1"/>
</dbReference>
<sequence>MLIKYTGLSTETDGVDDSIQRLLNDTDSELSGLSHLDAPNESLYMIGGVLIAMFLVGVIIVLLAVTISKLRKREEHSNSVHPTDVVLQTGPTQTPPAPPQPLATTADPLPYRGQLLWQFPPPQPQHLYSNNNQETLVQTLPMERPGIVQGFRKNLGGRWRRLVKKKPTNEVYTIPPELRPQLKTIYRRKENGNVEIGNKGQYTREERKRQSEEEGGNISNYRDGNAHSSRHKSHEKSNKASKFSEKIGHKRGHKAKGYHNTFIRDENVREHKFYDNADRSGHYSRYGGSEHNYANRSDGRKDRN</sequence>
<feature type="compositionally biased region" description="Basic and acidic residues" evidence="1">
    <location>
        <begin position="235"/>
        <end position="247"/>
    </location>
</feature>
<feature type="compositionally biased region" description="Basic and acidic residues" evidence="1">
    <location>
        <begin position="202"/>
        <end position="212"/>
    </location>
</feature>
<protein>
    <submittedName>
        <fullName evidence="3">Uncharacterized protein</fullName>
    </submittedName>
</protein>